<evidence type="ECO:0000256" key="2">
    <source>
        <dbReference type="ARBA" id="ARBA00022679"/>
    </source>
</evidence>
<dbReference type="PANTHER" id="PTHR30160:SF22">
    <property type="entry name" value="LIPOPOLYSACCHARIDE CORE BIOSYNTHESIS PROTEIN"/>
    <property type="match status" value="1"/>
</dbReference>
<reference evidence="4" key="1">
    <citation type="submission" date="2016-01" db="EMBL/GenBank/DDBJ databases">
        <authorList>
            <person name="Mitreva M."/>
            <person name="Pepin K.H."/>
            <person name="Mihindukulasuriya K.A."/>
            <person name="Fulton R."/>
            <person name="Fronick C."/>
            <person name="O'Laughlin M."/>
            <person name="Miner T."/>
            <person name="Herter B."/>
            <person name="Rosa B.A."/>
            <person name="Cordes M."/>
            <person name="Tomlinson C."/>
            <person name="Wollam A."/>
            <person name="Palsikar V.B."/>
            <person name="Mardis E.R."/>
            <person name="Wilson R.K."/>
        </authorList>
    </citation>
    <scope>NUCLEOTIDE SEQUENCE [LARGE SCALE GENOMIC DNA]</scope>
    <source>
        <strain evidence="4">MJR7716</strain>
    </source>
</reference>
<accession>A0A133PTS2</accession>
<comment type="caution">
    <text evidence="3">The sequence shown here is derived from an EMBL/GenBank/DDBJ whole genome shotgun (WGS) entry which is preliminary data.</text>
</comment>
<evidence type="ECO:0000256" key="1">
    <source>
        <dbReference type="ARBA" id="ARBA00022676"/>
    </source>
</evidence>
<keyword evidence="1" id="KW-0328">Glycosyltransferase</keyword>
<dbReference type="eggNOG" id="COG0859">
    <property type="taxonomic scope" value="Bacteria"/>
</dbReference>
<dbReference type="Gene3D" id="3.40.50.2000">
    <property type="entry name" value="Glycogen Phosphorylase B"/>
    <property type="match status" value="2"/>
</dbReference>
<dbReference type="CDD" id="cd03789">
    <property type="entry name" value="GT9_LPS_heptosyltransferase"/>
    <property type="match status" value="1"/>
</dbReference>
<dbReference type="Pfam" id="PF01075">
    <property type="entry name" value="Glyco_transf_9"/>
    <property type="match status" value="1"/>
</dbReference>
<dbReference type="InterPro" id="IPR051199">
    <property type="entry name" value="LPS_LOS_Heptosyltrfase"/>
</dbReference>
<dbReference type="OrthoDB" id="9768048at2"/>
<dbReference type="Proteomes" id="UP000070533">
    <property type="component" value="Unassembled WGS sequence"/>
</dbReference>
<dbReference type="PANTHER" id="PTHR30160">
    <property type="entry name" value="TETRAACYLDISACCHARIDE 4'-KINASE-RELATED"/>
    <property type="match status" value="1"/>
</dbReference>
<dbReference type="InterPro" id="IPR002201">
    <property type="entry name" value="Glyco_trans_9"/>
</dbReference>
<dbReference type="PATRIC" id="fig|28128.5.peg.2811"/>
<sequence>MKTDHIIIMRFSAMGDVAMTVPVVFTLAHQYPKLRISVLSRPFARAFFQNLPDNVEFMEADLKNEYKGIHGLNKLYRRLLAKHPTHVADFHNVLRTRYLRFRFNFDRFKTAHIDKHKSGKRKLCRKNNKSFVQQPTSFQNYMDVLEQLGYPIQPDFKSIFTNGGNDIHTLPNIIGVKSEGETWLGIAPFAAHEGKMYPLEKMEETVRLLTVEHQHLRIFLFGGGSQEKEILNSWATKYKGCLCASSVLHGLSEELILMSHLDVMISMDSANMHLASLVGTRVVSIWGATHPYCGFLGWKQSSDDAVQNNQLSCRPCSVFGNKPCHRGDFACMNTIEPTDIVSRLKLNNE</sequence>
<dbReference type="STRING" id="28128.HMPREF3226_02732"/>
<name>A0A133PTS2_9BACT</name>
<protein>
    <submittedName>
        <fullName evidence="3">Heptosyltransferase</fullName>
    </submittedName>
</protein>
<proteinExistence type="predicted"/>
<dbReference type="GO" id="GO:0008713">
    <property type="term" value="F:ADP-heptose-lipopolysaccharide heptosyltransferase activity"/>
    <property type="evidence" value="ECO:0007669"/>
    <property type="project" value="TreeGrafter"/>
</dbReference>
<dbReference type="EMBL" id="LRQG01000256">
    <property type="protein sequence ID" value="KXA32491.1"/>
    <property type="molecule type" value="Genomic_DNA"/>
</dbReference>
<keyword evidence="4" id="KW-1185">Reference proteome</keyword>
<dbReference type="GO" id="GO:0005829">
    <property type="term" value="C:cytosol"/>
    <property type="evidence" value="ECO:0007669"/>
    <property type="project" value="TreeGrafter"/>
</dbReference>
<keyword evidence="2 3" id="KW-0808">Transferase</keyword>
<organism evidence="3 4">
    <name type="scientific">Prevotella corporis</name>
    <dbReference type="NCBI Taxonomy" id="28128"/>
    <lineage>
        <taxon>Bacteria</taxon>
        <taxon>Pseudomonadati</taxon>
        <taxon>Bacteroidota</taxon>
        <taxon>Bacteroidia</taxon>
        <taxon>Bacteroidales</taxon>
        <taxon>Prevotellaceae</taxon>
        <taxon>Prevotella</taxon>
    </lineage>
</organism>
<evidence type="ECO:0000313" key="4">
    <source>
        <dbReference type="Proteomes" id="UP000070533"/>
    </source>
</evidence>
<gene>
    <name evidence="3" type="ORF">HMPREF3226_02732</name>
</gene>
<dbReference type="SUPFAM" id="SSF53756">
    <property type="entry name" value="UDP-Glycosyltransferase/glycogen phosphorylase"/>
    <property type="match status" value="1"/>
</dbReference>
<dbReference type="RefSeq" id="WP_060941398.1">
    <property type="nucleotide sequence ID" value="NZ_KQ957341.1"/>
</dbReference>
<evidence type="ECO:0000313" key="3">
    <source>
        <dbReference type="EMBL" id="KXA32491.1"/>
    </source>
</evidence>
<dbReference type="AlphaFoldDB" id="A0A133PTS2"/>
<dbReference type="GO" id="GO:0009244">
    <property type="term" value="P:lipopolysaccharide core region biosynthetic process"/>
    <property type="evidence" value="ECO:0007669"/>
    <property type="project" value="TreeGrafter"/>
</dbReference>